<dbReference type="CDD" id="cd07043">
    <property type="entry name" value="STAS_anti-anti-sigma_factors"/>
    <property type="match status" value="1"/>
</dbReference>
<dbReference type="PANTHER" id="PTHR33495:SF2">
    <property type="entry name" value="ANTI-SIGMA FACTOR ANTAGONIST TM_1081-RELATED"/>
    <property type="match status" value="1"/>
</dbReference>
<dbReference type="KEGG" id="amq:AMETH_2582"/>
<accession>A0A076MPV0</accession>
<evidence type="ECO:0000313" key="4">
    <source>
        <dbReference type="EMBL" id="AIJ22674.1"/>
    </source>
</evidence>
<dbReference type="OrthoDB" id="3576811at2"/>
<dbReference type="SUPFAM" id="SSF52091">
    <property type="entry name" value="SpoIIaa-like"/>
    <property type="match status" value="1"/>
</dbReference>
<dbReference type="STRING" id="1068978.AMETH_2582"/>
<evidence type="ECO:0000256" key="1">
    <source>
        <dbReference type="ARBA" id="ARBA00009013"/>
    </source>
</evidence>
<gene>
    <name evidence="4" type="ORF">AMETH_2582</name>
</gene>
<proteinExistence type="inferred from homology"/>
<name>A0A076MPV0_AMYME</name>
<dbReference type="PATRIC" id="fig|1068978.7.peg.2757"/>
<dbReference type="EMBL" id="CP009110">
    <property type="protein sequence ID" value="AIJ22674.1"/>
    <property type="molecule type" value="Genomic_DNA"/>
</dbReference>
<organism evidence="4 5">
    <name type="scientific">Amycolatopsis methanolica 239</name>
    <dbReference type="NCBI Taxonomy" id="1068978"/>
    <lineage>
        <taxon>Bacteria</taxon>
        <taxon>Bacillati</taxon>
        <taxon>Actinomycetota</taxon>
        <taxon>Actinomycetes</taxon>
        <taxon>Pseudonocardiales</taxon>
        <taxon>Pseudonocardiaceae</taxon>
        <taxon>Amycolatopsis</taxon>
        <taxon>Amycolatopsis methanolica group</taxon>
    </lineage>
</organism>
<reference evidence="4 5" key="1">
    <citation type="submission" date="2014-07" db="EMBL/GenBank/DDBJ databases">
        <title>Whole Genome Sequence of the Amycolatopsis methanolica 239.</title>
        <authorList>
            <person name="Tang B."/>
        </authorList>
    </citation>
    <scope>NUCLEOTIDE SEQUENCE [LARGE SCALE GENOMIC DNA]</scope>
    <source>
        <strain evidence="4 5">239</strain>
    </source>
</reference>
<dbReference type="PROSITE" id="PS50801">
    <property type="entry name" value="STAS"/>
    <property type="match status" value="1"/>
</dbReference>
<sequence length="124" mass="13162">MYEAHELRIDLTDRADGIRLARLTGELDLAAAPALRAFLTGCADDGRTFIVDLESVTFLGSAGLQALVDADEAAAGRSVRWALAGSHRVVIRPLEVTGLHEQLPLFPSVTVAARHLAQGAPVAH</sequence>
<dbReference type="GO" id="GO:0043856">
    <property type="term" value="F:anti-sigma factor antagonist activity"/>
    <property type="evidence" value="ECO:0007669"/>
    <property type="project" value="InterPro"/>
</dbReference>
<dbReference type="InterPro" id="IPR036513">
    <property type="entry name" value="STAS_dom_sf"/>
</dbReference>
<dbReference type="InterPro" id="IPR002645">
    <property type="entry name" value="STAS_dom"/>
</dbReference>
<comment type="similarity">
    <text evidence="1 2">Belongs to the anti-sigma-factor antagonist family.</text>
</comment>
<keyword evidence="5" id="KW-1185">Reference proteome</keyword>
<dbReference type="eggNOG" id="COG1366">
    <property type="taxonomic scope" value="Bacteria"/>
</dbReference>
<evidence type="ECO:0000256" key="2">
    <source>
        <dbReference type="RuleBase" id="RU003749"/>
    </source>
</evidence>
<dbReference type="AlphaFoldDB" id="A0A076MPV0"/>
<evidence type="ECO:0000313" key="5">
    <source>
        <dbReference type="Proteomes" id="UP000062973"/>
    </source>
</evidence>
<dbReference type="Gene3D" id="3.30.750.24">
    <property type="entry name" value="STAS domain"/>
    <property type="match status" value="1"/>
</dbReference>
<feature type="domain" description="STAS" evidence="3">
    <location>
        <begin position="16"/>
        <end position="116"/>
    </location>
</feature>
<dbReference type="PANTHER" id="PTHR33495">
    <property type="entry name" value="ANTI-SIGMA FACTOR ANTAGONIST TM_1081-RELATED-RELATED"/>
    <property type="match status" value="1"/>
</dbReference>
<dbReference type="HOGENOM" id="CLU_115403_3_1_11"/>
<protein>
    <recommendedName>
        <fullName evidence="2">Anti-sigma factor antagonist</fullName>
    </recommendedName>
</protein>
<dbReference type="Proteomes" id="UP000062973">
    <property type="component" value="Chromosome"/>
</dbReference>
<dbReference type="RefSeq" id="WP_017981894.1">
    <property type="nucleotide sequence ID" value="NZ_AQUL01000001.1"/>
</dbReference>
<evidence type="ECO:0000259" key="3">
    <source>
        <dbReference type="PROSITE" id="PS50801"/>
    </source>
</evidence>
<dbReference type="Pfam" id="PF01740">
    <property type="entry name" value="STAS"/>
    <property type="match status" value="1"/>
</dbReference>
<dbReference type="InterPro" id="IPR003658">
    <property type="entry name" value="Anti-sigma_ant"/>
</dbReference>
<dbReference type="NCBIfam" id="TIGR00377">
    <property type="entry name" value="ant_ant_sig"/>
    <property type="match status" value="1"/>
</dbReference>